<evidence type="ECO:0000313" key="12">
    <source>
        <dbReference type="RefSeq" id="XP_014669218.1"/>
    </source>
</evidence>
<feature type="region of interest" description="Disordered" evidence="9">
    <location>
        <begin position="202"/>
        <end position="231"/>
    </location>
</feature>
<evidence type="ECO:0000256" key="9">
    <source>
        <dbReference type="SAM" id="MobiDB-lite"/>
    </source>
</evidence>
<dbReference type="Proteomes" id="UP000695022">
    <property type="component" value="Unplaced"/>
</dbReference>
<keyword evidence="3 10" id="KW-0812">Transmembrane</keyword>
<keyword evidence="2" id="KW-0813">Transport</keyword>
<dbReference type="InterPro" id="IPR003930">
    <property type="entry name" value="K_chnl_Ca-activ_BK_bsu"/>
</dbReference>
<evidence type="ECO:0000256" key="8">
    <source>
        <dbReference type="ARBA" id="ARBA00023303"/>
    </source>
</evidence>
<evidence type="ECO:0000313" key="11">
    <source>
        <dbReference type="Proteomes" id="UP000695022"/>
    </source>
</evidence>
<keyword evidence="7" id="KW-0325">Glycoprotein</keyword>
<evidence type="ECO:0000256" key="5">
    <source>
        <dbReference type="ARBA" id="ARBA00023065"/>
    </source>
</evidence>
<reference evidence="12" key="1">
    <citation type="submission" date="2025-08" db="UniProtKB">
        <authorList>
            <consortium name="RefSeq"/>
        </authorList>
    </citation>
    <scope>IDENTIFICATION</scope>
</reference>
<evidence type="ECO:0000256" key="7">
    <source>
        <dbReference type="ARBA" id="ARBA00023180"/>
    </source>
</evidence>
<evidence type="ECO:0000256" key="2">
    <source>
        <dbReference type="ARBA" id="ARBA00022448"/>
    </source>
</evidence>
<sequence>MPHAFQSHAYLRRLYKCCCAWCVAFACMSTGALVLFGFVIVKPYLHATALELTNCTVLFATQVEAWVPCKCGQGCSSSFPCLQVIVEYWSDAANSTTRAMIYDNEEVSHQSLGCTVQACSEPSYNKKVIDEYQLKWGQPGQEYICWHEPQGERVLRVRVRSKNHVIHSMLWPSLGFTLALVCLVVFFFVSRRYQLKNDPVQMQMRDSPTVTTPPDNENPAFHHQSQSTDSV</sequence>
<protein>
    <submittedName>
        <fullName evidence="12">Calcium-activated potassium channel subunit beta-4-like isoform X1</fullName>
    </submittedName>
</protein>
<dbReference type="PANTHER" id="PTHR10258">
    <property type="entry name" value="CALCIUM-ACTIVATED POTASSIUM CHANNEL SUBUNIT BETA"/>
    <property type="match status" value="1"/>
</dbReference>
<feature type="compositionally biased region" description="Polar residues" evidence="9">
    <location>
        <begin position="204"/>
        <end position="215"/>
    </location>
</feature>
<accession>A0ABM1EAJ7</accession>
<gene>
    <name evidence="12" type="primary">LOC106810392</name>
</gene>
<dbReference type="RefSeq" id="XP_014669218.1">
    <property type="nucleotide sequence ID" value="XM_014813732.1"/>
</dbReference>
<proteinExistence type="predicted"/>
<keyword evidence="8" id="KW-0407">Ion channel</keyword>
<evidence type="ECO:0000256" key="3">
    <source>
        <dbReference type="ARBA" id="ARBA00022692"/>
    </source>
</evidence>
<feature type="transmembrane region" description="Helical" evidence="10">
    <location>
        <begin position="20"/>
        <end position="41"/>
    </location>
</feature>
<evidence type="ECO:0000256" key="1">
    <source>
        <dbReference type="ARBA" id="ARBA00004141"/>
    </source>
</evidence>
<keyword evidence="5" id="KW-0406">Ion transport</keyword>
<dbReference type="PANTHER" id="PTHR10258:SF8">
    <property type="entry name" value="CALCIUM-ACTIVATED POTASSIUM CHANNEL BK ALPHA SUBUNIT DOMAIN-CONTAINING PROTEIN"/>
    <property type="match status" value="1"/>
</dbReference>
<keyword evidence="6 10" id="KW-0472">Membrane</keyword>
<name>A0ABM1EAJ7_PRICU</name>
<keyword evidence="11" id="KW-1185">Reference proteome</keyword>
<evidence type="ECO:0000256" key="10">
    <source>
        <dbReference type="SAM" id="Phobius"/>
    </source>
</evidence>
<dbReference type="Pfam" id="PF03185">
    <property type="entry name" value="CaKB"/>
    <property type="match status" value="1"/>
</dbReference>
<feature type="transmembrane region" description="Helical" evidence="10">
    <location>
        <begin position="169"/>
        <end position="189"/>
    </location>
</feature>
<dbReference type="GeneID" id="106810392"/>
<evidence type="ECO:0000256" key="6">
    <source>
        <dbReference type="ARBA" id="ARBA00023136"/>
    </source>
</evidence>
<organism evidence="11 12">
    <name type="scientific">Priapulus caudatus</name>
    <name type="common">Priapulid worm</name>
    <dbReference type="NCBI Taxonomy" id="37621"/>
    <lineage>
        <taxon>Eukaryota</taxon>
        <taxon>Metazoa</taxon>
        <taxon>Ecdysozoa</taxon>
        <taxon>Scalidophora</taxon>
        <taxon>Priapulida</taxon>
        <taxon>Priapulimorpha</taxon>
        <taxon>Priapulimorphida</taxon>
        <taxon>Priapulidae</taxon>
        <taxon>Priapulus</taxon>
    </lineage>
</organism>
<comment type="subcellular location">
    <subcellularLocation>
        <location evidence="1">Membrane</location>
        <topology evidence="1">Multi-pass membrane protein</topology>
    </subcellularLocation>
</comment>
<keyword evidence="4 10" id="KW-1133">Transmembrane helix</keyword>
<evidence type="ECO:0000256" key="4">
    <source>
        <dbReference type="ARBA" id="ARBA00022989"/>
    </source>
</evidence>